<dbReference type="Proteomes" id="UP001567731">
    <property type="component" value="Unassembled WGS sequence"/>
</dbReference>
<keyword evidence="1" id="KW-1133">Transmembrane helix</keyword>
<keyword evidence="3" id="KW-1185">Reference proteome</keyword>
<proteinExistence type="predicted"/>
<evidence type="ECO:0000256" key="1">
    <source>
        <dbReference type="SAM" id="Phobius"/>
    </source>
</evidence>
<protein>
    <submittedName>
        <fullName evidence="2">Uncharacterized protein</fullName>
    </submittedName>
</protein>
<organism evidence="2 3">
    <name type="scientific">Enterobacter rongchengensis</name>
    <dbReference type="NCBI Taxonomy" id="3030999"/>
    <lineage>
        <taxon>Bacteria</taxon>
        <taxon>Pseudomonadati</taxon>
        <taxon>Pseudomonadota</taxon>
        <taxon>Gammaproteobacteria</taxon>
        <taxon>Enterobacterales</taxon>
        <taxon>Enterobacteriaceae</taxon>
        <taxon>Enterobacter</taxon>
    </lineage>
</organism>
<dbReference type="EMBL" id="JAUEHC010000018">
    <property type="protein sequence ID" value="MEZ4052430.1"/>
    <property type="molecule type" value="Genomic_DNA"/>
</dbReference>
<comment type="caution">
    <text evidence="2">The sequence shown here is derived from an EMBL/GenBank/DDBJ whole genome shotgun (WGS) entry which is preliminary data.</text>
</comment>
<feature type="transmembrane region" description="Helical" evidence="1">
    <location>
        <begin position="72"/>
        <end position="96"/>
    </location>
</feature>
<sequence length="437" mass="50024">MKFLDDIFTSIAGNAKTKINDPFIGTFFCAWLICNWRQLSLLFWGNGKASERINLFYNYISETPLLGWNQLFTIPFCIAAFYLFIFPWFSFFINFLQHWANESLHKQAVDIELIKINHQKNLNKEKLKSNPNKQFLEQLVQQDINKRNVVLEHLNERTSRLQQKTLEAKSMAKEQEALAQEALNKEYISKIDLDKKIKQAELEKIKFESDSAKARATLATNRFPSAYHLMQAVESSLSQDGIHLSLNALSSIISSLFGYESFESLVNDKDFNNETLGKVKYVYYDDELAKRLEQIVDDENSDNENLTADFIFEHLESLFEEQPFKLISGDLLAESCREEFESYPFDIFNNEGTAGAIAMSNTIFENIEDINLESYSFENGFYAEISANASGEHRKEVGVPGRSMTISVTMECNVLVGKFGLGQIEQGAVIGTLDEFE</sequence>
<name>A0ABV4JJA7_9ENTR</name>
<keyword evidence="1" id="KW-0472">Membrane</keyword>
<gene>
    <name evidence="2" type="ORF">QVM81_12645</name>
</gene>
<reference evidence="2 3" key="1">
    <citation type="submission" date="2023-06" db="EMBL/GenBank/DDBJ databases">
        <title>Genome characterization of Enterobacterales and Pseudomonas spp isolates with different phenotypes to cefepime-taniborbactam.</title>
        <authorList>
            <person name="Hernandez-Garcia M."/>
            <person name="Garcia-Castillo M."/>
            <person name="Ruiz-Garbajosa P."/>
            <person name="Canton R."/>
        </authorList>
    </citation>
    <scope>NUCLEOTIDE SEQUENCE [LARGE SCALE GENOMIC DNA]</scope>
    <source>
        <strain evidence="2 3">A003</strain>
    </source>
</reference>
<evidence type="ECO:0000313" key="3">
    <source>
        <dbReference type="Proteomes" id="UP001567731"/>
    </source>
</evidence>
<evidence type="ECO:0000313" key="2">
    <source>
        <dbReference type="EMBL" id="MEZ4052430.1"/>
    </source>
</evidence>
<keyword evidence="1" id="KW-0812">Transmembrane</keyword>
<dbReference type="RefSeq" id="WP_045326604.1">
    <property type="nucleotide sequence ID" value="NZ_CBCYLN010000043.1"/>
</dbReference>
<accession>A0ABV4JJA7</accession>